<evidence type="ECO:0000256" key="8">
    <source>
        <dbReference type="SAM" id="MobiDB-lite"/>
    </source>
</evidence>
<dbReference type="RefSeq" id="YP_009131347.1">
    <property type="nucleotide sequence ID" value="NC_026851.1"/>
</dbReference>
<dbReference type="InterPro" id="IPR013005">
    <property type="entry name" value="Ribosomal_uL4-like"/>
</dbReference>
<dbReference type="NCBIfam" id="TIGR03953">
    <property type="entry name" value="rplD_bact"/>
    <property type="match status" value="1"/>
</dbReference>
<dbReference type="GO" id="GO:0003735">
    <property type="term" value="F:structural constituent of ribosome"/>
    <property type="evidence" value="ECO:0007669"/>
    <property type="project" value="InterPro"/>
</dbReference>
<gene>
    <name evidence="9" type="primary">rpl4</name>
</gene>
<evidence type="ECO:0000256" key="5">
    <source>
        <dbReference type="ARBA" id="ARBA00023274"/>
    </source>
</evidence>
<feature type="compositionally biased region" description="Basic residues" evidence="8">
    <location>
        <begin position="96"/>
        <end position="107"/>
    </location>
</feature>
<keyword evidence="3" id="KW-0694">RNA-binding</keyword>
<geneLocation type="plastid" evidence="9"/>
<evidence type="ECO:0000256" key="2">
    <source>
        <dbReference type="ARBA" id="ARBA00022730"/>
    </source>
</evidence>
<dbReference type="AlphaFoldDB" id="A0A0D3M5J6"/>
<evidence type="ECO:0000256" key="1">
    <source>
        <dbReference type="ARBA" id="ARBA00010528"/>
    </source>
</evidence>
<organism evidence="9">
    <name type="scientific">Trachydiscus minutus</name>
    <dbReference type="NCBI Taxonomy" id="1032745"/>
    <lineage>
        <taxon>Eukaryota</taxon>
        <taxon>Sar</taxon>
        <taxon>Stramenopiles</taxon>
        <taxon>Ochrophyta</taxon>
        <taxon>Eustigmatophyceae</taxon>
        <taxon>Goniochloridales</taxon>
        <taxon>Goniochloridaceae</taxon>
        <taxon>Trachydiscus</taxon>
    </lineage>
</organism>
<dbReference type="GO" id="GO:0006412">
    <property type="term" value="P:translation"/>
    <property type="evidence" value="ECO:0007669"/>
    <property type="project" value="InterPro"/>
</dbReference>
<evidence type="ECO:0000256" key="6">
    <source>
        <dbReference type="ARBA" id="ARBA00035208"/>
    </source>
</evidence>
<dbReference type="Gene3D" id="3.40.1370.10">
    <property type="match status" value="1"/>
</dbReference>
<name>A0A0D3M5J6_9STRA</name>
<comment type="similarity">
    <text evidence="1">Belongs to the universal ribosomal protein uL4 family.</text>
</comment>
<dbReference type="SUPFAM" id="SSF52166">
    <property type="entry name" value="Ribosomal protein L4"/>
    <property type="match status" value="1"/>
</dbReference>
<evidence type="ECO:0000256" key="4">
    <source>
        <dbReference type="ARBA" id="ARBA00022980"/>
    </source>
</evidence>
<dbReference type="GeneID" id="24121210"/>
<protein>
    <recommendedName>
        <fullName evidence="6">Large ribosomal subunit protein uL4c</fullName>
    </recommendedName>
    <alternativeName>
        <fullName evidence="7">50S ribosomal protein L4, chloroplastic</fullName>
    </alternativeName>
</protein>
<dbReference type="PANTHER" id="PTHR10746">
    <property type="entry name" value="50S RIBOSOMAL PROTEIN L4"/>
    <property type="match status" value="1"/>
</dbReference>
<dbReference type="InterPro" id="IPR023574">
    <property type="entry name" value="Ribosomal_uL4_dom_sf"/>
</dbReference>
<accession>A0A0D3M5J6</accession>
<evidence type="ECO:0000313" key="9">
    <source>
        <dbReference type="EMBL" id="AIB04097.1"/>
    </source>
</evidence>
<dbReference type="EMBL" id="KJ624065">
    <property type="protein sequence ID" value="AIB04097.1"/>
    <property type="molecule type" value="Genomic_DNA"/>
</dbReference>
<dbReference type="Pfam" id="PF00573">
    <property type="entry name" value="Ribosomal_L4"/>
    <property type="match status" value="1"/>
</dbReference>
<dbReference type="GO" id="GO:1990904">
    <property type="term" value="C:ribonucleoprotein complex"/>
    <property type="evidence" value="ECO:0007669"/>
    <property type="project" value="UniProtKB-KW"/>
</dbReference>
<dbReference type="InterPro" id="IPR002136">
    <property type="entry name" value="Ribosomal_uL4"/>
</dbReference>
<feature type="region of interest" description="Disordered" evidence="8">
    <location>
        <begin position="88"/>
        <end position="115"/>
    </location>
</feature>
<reference evidence="9" key="1">
    <citation type="journal article" date="2015" name="Sci. Rep.">
        <title>Updating algal evolutionary relationships through plastid genome sequencing: did alveolate plastids emerge through endosymbiosis of an ochrophyte?</title>
        <authorList>
            <person name="Sevcikova T."/>
            <person name="Horak A."/>
            <person name="Klimes V."/>
            <person name="Zbrankova V."/>
            <person name="Demir-Hilton E."/>
            <person name="Sudek S."/>
            <person name="Jenkins J."/>
            <person name="Schmutz J."/>
            <person name="Pribyl P."/>
            <person name="Fousek J."/>
            <person name="Vlcek C."/>
            <person name="Lang B.F."/>
            <person name="Obornik M."/>
            <person name="Worden A.Z."/>
            <person name="Elias M."/>
        </authorList>
    </citation>
    <scope>NUCLEOTIDE SEQUENCE</scope>
</reference>
<evidence type="ECO:0000256" key="7">
    <source>
        <dbReference type="ARBA" id="ARBA00035387"/>
    </source>
</evidence>
<sequence>MNRKLFVPILKTIPFTTRKIIDEQIFNQTNFFQSIQSVQNRKHSRLYGYFCRHYKYQQLGFTEPDYETFLNRILTSYFNRRELTASTKTKSEVRGGGKKPWRQKGLGRARAGSSRSPLWKGGGVCFGPKPKLNKIKINKKEYGLAIKLLLRLAYKQKRILIIQSLSGTPLNNIQKTNEIKNLFTSLIKSENNKKSSQTIRLILSEQEYKNFGENFKRASSNISRANVLNEKQLTLTNFTKPTKFIFTLDAFLKIRSKFL</sequence>
<proteinExistence type="inferred from homology"/>
<evidence type="ECO:0000256" key="3">
    <source>
        <dbReference type="ARBA" id="ARBA00022884"/>
    </source>
</evidence>
<dbReference type="GO" id="GO:0005840">
    <property type="term" value="C:ribosome"/>
    <property type="evidence" value="ECO:0007669"/>
    <property type="project" value="UniProtKB-KW"/>
</dbReference>
<keyword evidence="4 9" id="KW-0689">Ribosomal protein</keyword>
<dbReference type="PANTHER" id="PTHR10746:SF17">
    <property type="entry name" value="LARGE RIBOSOMAL SUBUNIT PROTEIN UL4C"/>
    <property type="match status" value="1"/>
</dbReference>
<dbReference type="GO" id="GO:0019843">
    <property type="term" value="F:rRNA binding"/>
    <property type="evidence" value="ECO:0007669"/>
    <property type="project" value="UniProtKB-KW"/>
</dbReference>
<keyword evidence="5" id="KW-0687">Ribonucleoprotein</keyword>
<keyword evidence="2" id="KW-0699">rRNA-binding</keyword>
<keyword evidence="9" id="KW-0934">Plastid</keyword>